<dbReference type="Proteomes" id="UP000182135">
    <property type="component" value="Unassembled WGS sequence"/>
</dbReference>
<dbReference type="InterPro" id="IPR010354">
    <property type="entry name" value="Oleate_hydratase"/>
</dbReference>
<evidence type="ECO:0000313" key="2">
    <source>
        <dbReference type="Proteomes" id="UP000182135"/>
    </source>
</evidence>
<dbReference type="PANTHER" id="PTHR37417:SF3">
    <property type="entry name" value="MYOSIN-CROSSREACTIVE PROTEIN"/>
    <property type="match status" value="1"/>
</dbReference>
<dbReference type="eggNOG" id="COG4716">
    <property type="taxonomic scope" value="Bacteria"/>
</dbReference>
<dbReference type="PANTHER" id="PTHR37417">
    <property type="entry name" value="67 KDA MYOSIN-CROSS-REACTIVE ANTIGEN FAMILY PROTEIN (AFU_ORTHOLOGUE AFUA_5G09970)"/>
    <property type="match status" value="1"/>
</dbReference>
<name>A0A1I2MMV3_9CLOT</name>
<gene>
    <name evidence="1" type="ORF">SAMN04487885_11583</name>
</gene>
<protein>
    <submittedName>
        <fullName evidence="1">Oleate hydratase</fullName>
    </submittedName>
</protein>
<dbReference type="STRING" id="1529.SAMN04487885_11583"/>
<dbReference type="GO" id="GO:0071949">
    <property type="term" value="F:FAD binding"/>
    <property type="evidence" value="ECO:0007669"/>
    <property type="project" value="InterPro"/>
</dbReference>
<proteinExistence type="predicted"/>
<reference evidence="1 2" key="1">
    <citation type="submission" date="2016-10" db="EMBL/GenBank/DDBJ databases">
        <authorList>
            <person name="de Groot N.N."/>
        </authorList>
    </citation>
    <scope>NUCLEOTIDE SEQUENCE [LARGE SCALE GENOMIC DNA]</scope>
    <source>
        <strain evidence="1 2">NLAE-zl-G419</strain>
    </source>
</reference>
<dbReference type="EMBL" id="FOOE01000015">
    <property type="protein sequence ID" value="SFF92240.1"/>
    <property type="molecule type" value="Genomic_DNA"/>
</dbReference>
<accession>A0A1I2MMV3</accession>
<dbReference type="Gene3D" id="3.30.9.80">
    <property type="match status" value="1"/>
</dbReference>
<dbReference type="SUPFAM" id="SSF51905">
    <property type="entry name" value="FAD/NAD(P)-binding domain"/>
    <property type="match status" value="1"/>
</dbReference>
<sequence>MYYSNGNYEAFAHPEKPANVDRKSAYLVGSGLASLAAACFLVRDGQMKGEHIHILEELKLPGGACDGIKDHEKGFIIRGGREMENHFECLWDLFRSIPSIETEGVSVLDEYYWLNKHDPNYSLMRATINRGEDAHTDGKFGLSEKASMEIVKLFMTKDEDLYDKKIEDVFTEEFFSSNFWLYWRTMFAFEEWHSALEMKLYIQRFIHHIGGLPDFSALKFTKYNQYESLILPMVKYLEGHGVNFQYDTKVTNVIFDISKDKKVAKQIVCIHEGKKETIDLVEDDLVFVTNGSCTENSSLGDDNHAPEFKIENGGCWDLWRNIASQDPSFGHPDKFCTNTKLTNWESATVTTLDNRIPKYIEKICKRDPFSGKVVTGGIITVKDSSWLMSYTLNRQPHFKEQPKDQLVVWVYGLFTDVPGDYIKKPMRECTGIEITEEWLYHMGVPEREIHDMAVNSAHCVPCMMPYITAFFMPRTKGDRPKVVPDGCVNFAFIGQFADTVRDTVFTTEYSVRTAMEAVYTLLNVDRGVPEVFNSCYDIRVLLDSTSKMMDGKKVVDMKLPWTANIVKKIALKKVSGTVIEDLLKRYNII</sequence>
<organism evidence="1 2">
    <name type="scientific">Clostridium cadaveris</name>
    <dbReference type="NCBI Taxonomy" id="1529"/>
    <lineage>
        <taxon>Bacteria</taxon>
        <taxon>Bacillati</taxon>
        <taxon>Bacillota</taxon>
        <taxon>Clostridia</taxon>
        <taxon>Eubacteriales</taxon>
        <taxon>Clostridiaceae</taxon>
        <taxon>Clostridium</taxon>
    </lineage>
</organism>
<keyword evidence="2" id="KW-1185">Reference proteome</keyword>
<evidence type="ECO:0000313" key="1">
    <source>
        <dbReference type="EMBL" id="SFF92240.1"/>
    </source>
</evidence>
<dbReference type="AlphaFoldDB" id="A0A1I2MMV3"/>
<dbReference type="NCBIfam" id="NF010584">
    <property type="entry name" value="PRK13977.1"/>
    <property type="match status" value="1"/>
</dbReference>
<dbReference type="RefSeq" id="WP_027638855.1">
    <property type="nucleotide sequence ID" value="NZ_BAAACD010000038.1"/>
</dbReference>
<dbReference type="OrthoDB" id="4540221at2"/>
<dbReference type="GO" id="GO:0050151">
    <property type="term" value="F:oleate hydratase activity"/>
    <property type="evidence" value="ECO:0007669"/>
    <property type="project" value="InterPro"/>
</dbReference>
<dbReference type="Gene3D" id="3.50.50.60">
    <property type="entry name" value="FAD/NAD(P)-binding domain"/>
    <property type="match status" value="2"/>
</dbReference>
<dbReference type="InterPro" id="IPR036188">
    <property type="entry name" value="FAD/NAD-bd_sf"/>
</dbReference>
<dbReference type="GO" id="GO:0006631">
    <property type="term" value="P:fatty acid metabolic process"/>
    <property type="evidence" value="ECO:0007669"/>
    <property type="project" value="InterPro"/>
</dbReference>
<dbReference type="Pfam" id="PF06100">
    <property type="entry name" value="MCRA"/>
    <property type="match status" value="1"/>
</dbReference>